<dbReference type="Gene3D" id="3.40.50.150">
    <property type="entry name" value="Vaccinia Virus protein VP39"/>
    <property type="match status" value="1"/>
</dbReference>
<dbReference type="CDD" id="cd02440">
    <property type="entry name" value="AdoMet_MTases"/>
    <property type="match status" value="1"/>
</dbReference>
<dbReference type="InterPro" id="IPR029063">
    <property type="entry name" value="SAM-dependent_MTases_sf"/>
</dbReference>
<dbReference type="EMBL" id="NRSH01000083">
    <property type="protein sequence ID" value="MBK1726957.1"/>
    <property type="molecule type" value="Genomic_DNA"/>
</dbReference>
<evidence type="ECO:0000313" key="3">
    <source>
        <dbReference type="EMBL" id="MBK1726957.1"/>
    </source>
</evidence>
<comment type="caution">
    <text evidence="3">The sequence shown here is derived from an EMBL/GenBank/DDBJ whole genome shotgun (WGS) entry which is preliminary data.</text>
</comment>
<proteinExistence type="predicted"/>
<dbReference type="PANTHER" id="PTHR45036:SF1">
    <property type="entry name" value="METHYLTRANSFERASE LIKE 7A"/>
    <property type="match status" value="1"/>
</dbReference>
<dbReference type="SUPFAM" id="SSF53335">
    <property type="entry name" value="S-adenosyl-L-methionine-dependent methyltransferases"/>
    <property type="match status" value="1"/>
</dbReference>
<feature type="compositionally biased region" description="Basic and acidic residues" evidence="1">
    <location>
        <begin position="262"/>
        <end position="291"/>
    </location>
</feature>
<feature type="domain" description="Methyltransferase type 11" evidence="2">
    <location>
        <begin position="39"/>
        <end position="127"/>
    </location>
</feature>
<keyword evidence="4" id="KW-1185">Reference proteome</keyword>
<dbReference type="InterPro" id="IPR052356">
    <property type="entry name" value="Thiol_S-MT"/>
</dbReference>
<evidence type="ECO:0000259" key="2">
    <source>
        <dbReference type="Pfam" id="PF08241"/>
    </source>
</evidence>
<evidence type="ECO:0000313" key="4">
    <source>
        <dbReference type="Proteomes" id="UP000738126"/>
    </source>
</evidence>
<feature type="compositionally biased region" description="Low complexity" evidence="1">
    <location>
        <begin position="252"/>
        <end position="261"/>
    </location>
</feature>
<gene>
    <name evidence="3" type="ORF">CKO13_07960</name>
</gene>
<organism evidence="3 4">
    <name type="scientific">Halorhodospira neutriphila</name>
    <dbReference type="NCBI Taxonomy" id="168379"/>
    <lineage>
        <taxon>Bacteria</taxon>
        <taxon>Pseudomonadati</taxon>
        <taxon>Pseudomonadota</taxon>
        <taxon>Gammaproteobacteria</taxon>
        <taxon>Chromatiales</taxon>
        <taxon>Ectothiorhodospiraceae</taxon>
        <taxon>Halorhodospira</taxon>
    </lineage>
</organism>
<feature type="compositionally biased region" description="Basic and acidic residues" evidence="1">
    <location>
        <begin position="219"/>
        <end position="246"/>
    </location>
</feature>
<evidence type="ECO:0000256" key="1">
    <source>
        <dbReference type="SAM" id="MobiDB-lite"/>
    </source>
</evidence>
<dbReference type="Proteomes" id="UP000738126">
    <property type="component" value="Unassembled WGS sequence"/>
</dbReference>
<accession>A0ABS1E722</accession>
<dbReference type="InterPro" id="IPR013216">
    <property type="entry name" value="Methyltransf_11"/>
</dbReference>
<feature type="region of interest" description="Disordered" evidence="1">
    <location>
        <begin position="194"/>
        <end position="291"/>
    </location>
</feature>
<sequence>MRGIERIPWLYDLGMALLERLGMGGWRRALVAGVRGRVLEVGCGTGRGLSHYGAGVALFGVDPDVPALRRAQRRAPQAGLAAARAEALPFPDAAFDTVVTSLSFCSVDDVPQGLAELRRVLRDDGELRMLEHVRSEGTLAGRGQDAVQPAWTAVSGGCRLNRRTEAAVEAAGFRIDPETRIARGVMRCFTARKAPSAAGAAQPQPDIREVGGEPGEQPAGDRRPGRPGERRPQGEHQEDAGEQRSRHDGRRQAAAGAPAPGREQEGLEGHGGEDQVDDAPRREELGHGLSS</sequence>
<dbReference type="PANTHER" id="PTHR45036">
    <property type="entry name" value="METHYLTRANSFERASE LIKE 7B"/>
    <property type="match status" value="1"/>
</dbReference>
<dbReference type="Pfam" id="PF08241">
    <property type="entry name" value="Methyltransf_11"/>
    <property type="match status" value="1"/>
</dbReference>
<protein>
    <recommendedName>
        <fullName evidence="2">Methyltransferase type 11 domain-containing protein</fullName>
    </recommendedName>
</protein>
<reference evidence="3 4" key="1">
    <citation type="journal article" date="2020" name="Microorganisms">
        <title>Osmotic Adaptation and Compatible Solute Biosynthesis of Phototrophic Bacteria as Revealed from Genome Analyses.</title>
        <authorList>
            <person name="Imhoff J.F."/>
            <person name="Rahn T."/>
            <person name="Kunzel S."/>
            <person name="Keller A."/>
            <person name="Neulinger S.C."/>
        </authorList>
    </citation>
    <scope>NUCLEOTIDE SEQUENCE [LARGE SCALE GENOMIC DNA]</scope>
    <source>
        <strain evidence="3 4">DSM 15116</strain>
    </source>
</reference>
<name>A0ABS1E722_9GAMM</name>